<dbReference type="EMBL" id="WNKU01000001">
    <property type="protein sequence ID" value="MTV47771.1"/>
    <property type="molecule type" value="Genomic_DNA"/>
</dbReference>
<dbReference type="AlphaFoldDB" id="A0A6I3SGD5"/>
<evidence type="ECO:0000313" key="1">
    <source>
        <dbReference type="EMBL" id="MTV47771.1"/>
    </source>
</evidence>
<gene>
    <name evidence="1" type="ORF">GJ688_02080</name>
</gene>
<keyword evidence="2" id="KW-1185">Reference proteome</keyword>
<proteinExistence type="predicted"/>
<comment type="caution">
    <text evidence="1">The sequence shown here is derived from an EMBL/GenBank/DDBJ whole genome shotgun (WGS) entry which is preliminary data.</text>
</comment>
<organism evidence="1 2">
    <name type="scientific">Heliobacterium mobile</name>
    <name type="common">Heliobacillus mobilis</name>
    <dbReference type="NCBI Taxonomy" id="28064"/>
    <lineage>
        <taxon>Bacteria</taxon>
        <taxon>Bacillati</taxon>
        <taxon>Bacillota</taxon>
        <taxon>Clostridia</taxon>
        <taxon>Eubacteriales</taxon>
        <taxon>Heliobacteriaceae</taxon>
        <taxon>Heliobacterium</taxon>
    </lineage>
</organism>
<dbReference type="Pfam" id="PF10076">
    <property type="entry name" value="Phage_Mu_Gp48"/>
    <property type="match status" value="1"/>
</dbReference>
<dbReference type="OrthoDB" id="1629754at2"/>
<sequence>MGNETDLMRYLPHHYSESRVMRGLQGAVSCDLEGAKSRTKDIFAQYFLETATWGLKYWEQFAGLPIREDLPSDQRRSRIIAKLTFQPTMTKKVMESIVDAFLISGKSHIEEFPERYAIKIFLPSDEGFFRDLIHAVDEAKPAHIDVGWSFEMESKVEIINHLGYHLIITVTNNPWSIAPGDVSLFLDGAAALNGDFFLSGRNIGGGPSGDGPGQRMALTMNLAVNHFFGVFSEYLNPVLDGRFNLDGTADLNSVPDVIPLAARQMVDPPKLVFPVSTSAEPLRSEAIKVTTQTNFSQRTVNLNGNVALDGSVNLDRVFASQPGTLRVYKQRILTEEVAV</sequence>
<evidence type="ECO:0000313" key="2">
    <source>
        <dbReference type="Proteomes" id="UP000430670"/>
    </source>
</evidence>
<dbReference type="InterPro" id="IPR018755">
    <property type="entry name" value="Phage_Mu_Gp48"/>
</dbReference>
<reference evidence="1 2" key="1">
    <citation type="submission" date="2019-11" db="EMBL/GenBank/DDBJ databases">
        <title>Whole-genome sequence of a the green, strictly anaerobic photosynthetic bacterium Heliobacillus mobilis DSM 6151.</title>
        <authorList>
            <person name="Kyndt J.A."/>
            <person name="Meyer T.E."/>
        </authorList>
    </citation>
    <scope>NUCLEOTIDE SEQUENCE [LARGE SCALE GENOMIC DNA]</scope>
    <source>
        <strain evidence="1 2">DSM 6151</strain>
    </source>
</reference>
<dbReference type="Proteomes" id="UP000430670">
    <property type="component" value="Unassembled WGS sequence"/>
</dbReference>
<accession>A0A6I3SGD5</accession>
<dbReference type="RefSeq" id="WP_155474844.1">
    <property type="nucleotide sequence ID" value="NZ_WNKU01000001.1"/>
</dbReference>
<protein>
    <submittedName>
        <fullName evidence="1">DUF2313 domain-containing protein</fullName>
    </submittedName>
</protein>
<name>A0A6I3SGD5_HELMO</name>